<comment type="subcellular location">
    <subcellularLocation>
        <location evidence="2">Mitochondrion</location>
    </subcellularLocation>
</comment>
<proteinExistence type="inferred from homology"/>
<comment type="subunit">
    <text evidence="2">Subunit of the heterotrimeric GatCAB amidotransferase (AdT) complex, composed of A, B and C subunits.</text>
</comment>
<dbReference type="InterPro" id="IPR036113">
    <property type="entry name" value="Asp/Glu-ADT_sf_sub_c"/>
</dbReference>
<sequence length="446" mass="50202">MIRIPFHLRPPPGRTLHSLVRTFASTKPADLSGTQEKSTRQKINFHELKHPSKVPQRPHKSTIDGQSTPTRISVDAQTVQLLERLSLVDLDSAEAHRTLEDAIEFASQILSVDTDGVEPLYTVLERERLTLREDRVSDWNIQQDVLRNARVTEEEYFAAPPGNIPLEQEPRKISLRLVPETVPHILVLRKVPTKDFRRLNRCSRGVVFGRRVVNWSNFQQSTAEDDDGMEVDTVAPDFGGGPSGSSGAAAAGSSSWMVMPRVDDSNTHWHSKPPMERFIGILDQLDSKVEKLRKEALVLQEKKDFLAMSVDLLRNNEYLTGLDENEREEINCYVQRISGRLSTVELSVCTVRDRAQEDSLHHVNSLIDAVISGPDSVLSRMRCQQFLNACSTSDSSASYSELLDPTMCSDKKFESALLGCTLDDQKTIKKRLQALLTYLTQQTVVQ</sequence>
<dbReference type="PANTHER" id="PTHR12334">
    <property type="entry name" value="BAG FAMILY MOLECULAR CHAPERONE REGULATOR 2"/>
    <property type="match status" value="1"/>
</dbReference>
<evidence type="ECO:0000313" key="4">
    <source>
        <dbReference type="EMBL" id="KAL1377564.1"/>
    </source>
</evidence>
<keyword evidence="2" id="KW-0547">Nucleotide-binding</keyword>
<gene>
    <name evidence="4" type="ORF">pipiens_016179</name>
</gene>
<dbReference type="Proteomes" id="UP001562425">
    <property type="component" value="Unassembled WGS sequence"/>
</dbReference>
<dbReference type="Pfam" id="PF02686">
    <property type="entry name" value="GatC"/>
    <property type="match status" value="1"/>
</dbReference>
<comment type="function">
    <text evidence="2">Allows the formation of correctly charged Gln-tRNA(Gln) through the transamidation of misacylated Glu-tRNA(Gln) in the mitochondria. The reaction takes place in the presence of glutamine and ATP through an activated gamma-phospho-Glu-tRNA(Gln).</text>
</comment>
<dbReference type="EC" id="6.3.5.-" evidence="2"/>
<feature type="coiled-coil region" evidence="3">
    <location>
        <begin position="275"/>
        <end position="302"/>
    </location>
</feature>
<protein>
    <recommendedName>
        <fullName evidence="2">Glutamyl-tRNA(Gln) amidotransferase subunit C, mitochondrial</fullName>
        <shortName evidence="2">Glu-AdT subunit C</shortName>
        <ecNumber evidence="2">6.3.5.-</ecNumber>
    </recommendedName>
</protein>
<dbReference type="GO" id="GO:0070681">
    <property type="term" value="P:glutaminyl-tRNAGln biosynthesis via transamidation"/>
    <property type="evidence" value="ECO:0007669"/>
    <property type="project" value="UniProtKB-UniRule"/>
</dbReference>
<dbReference type="GO" id="GO:0032543">
    <property type="term" value="P:mitochondrial translation"/>
    <property type="evidence" value="ECO:0007669"/>
    <property type="project" value="UniProtKB-UniRule"/>
</dbReference>
<organism evidence="4 5">
    <name type="scientific">Culex pipiens pipiens</name>
    <name type="common">Northern house mosquito</name>
    <dbReference type="NCBI Taxonomy" id="38569"/>
    <lineage>
        <taxon>Eukaryota</taxon>
        <taxon>Metazoa</taxon>
        <taxon>Ecdysozoa</taxon>
        <taxon>Arthropoda</taxon>
        <taxon>Hexapoda</taxon>
        <taxon>Insecta</taxon>
        <taxon>Pterygota</taxon>
        <taxon>Neoptera</taxon>
        <taxon>Endopterygota</taxon>
        <taxon>Diptera</taxon>
        <taxon>Nematocera</taxon>
        <taxon>Culicoidea</taxon>
        <taxon>Culicidae</taxon>
        <taxon>Culicinae</taxon>
        <taxon>Culicini</taxon>
        <taxon>Culex</taxon>
        <taxon>Culex</taxon>
    </lineage>
</organism>
<dbReference type="HAMAP" id="MF_00122">
    <property type="entry name" value="GatC"/>
    <property type="match status" value="1"/>
</dbReference>
<evidence type="ECO:0000256" key="3">
    <source>
        <dbReference type="SAM" id="Coils"/>
    </source>
</evidence>
<comment type="catalytic activity">
    <reaction evidence="2">
        <text>L-glutamyl-tRNA(Gln) + L-glutamine + ATP + H2O = L-glutaminyl-tRNA(Gln) + L-glutamate + ADP + phosphate + H(+)</text>
        <dbReference type="Rhea" id="RHEA:17521"/>
        <dbReference type="Rhea" id="RHEA-COMP:9681"/>
        <dbReference type="Rhea" id="RHEA-COMP:9684"/>
        <dbReference type="ChEBI" id="CHEBI:15377"/>
        <dbReference type="ChEBI" id="CHEBI:15378"/>
        <dbReference type="ChEBI" id="CHEBI:29985"/>
        <dbReference type="ChEBI" id="CHEBI:30616"/>
        <dbReference type="ChEBI" id="CHEBI:43474"/>
        <dbReference type="ChEBI" id="CHEBI:58359"/>
        <dbReference type="ChEBI" id="CHEBI:78520"/>
        <dbReference type="ChEBI" id="CHEBI:78521"/>
        <dbReference type="ChEBI" id="CHEBI:456216"/>
    </reaction>
</comment>
<keyword evidence="2" id="KW-0436">Ligase</keyword>
<dbReference type="InterPro" id="IPR037689">
    <property type="entry name" value="BAG2"/>
</dbReference>
<dbReference type="InterPro" id="IPR003837">
    <property type="entry name" value="GatC"/>
</dbReference>
<evidence type="ECO:0000313" key="5">
    <source>
        <dbReference type="Proteomes" id="UP001562425"/>
    </source>
</evidence>
<dbReference type="Gene3D" id="1.20.58.890">
    <property type="match status" value="1"/>
</dbReference>
<reference evidence="4 5" key="1">
    <citation type="submission" date="2024-05" db="EMBL/GenBank/DDBJ databases">
        <title>Culex pipiens pipiens assembly and annotation.</title>
        <authorList>
            <person name="Alout H."/>
            <person name="Durand T."/>
        </authorList>
    </citation>
    <scope>NUCLEOTIDE SEQUENCE [LARGE SCALE GENOMIC DNA]</scope>
    <source>
        <strain evidence="4">HA-2024</strain>
        <tissue evidence="4">Whole body</tissue>
    </source>
</reference>
<dbReference type="EMBL" id="JBEHCU010010886">
    <property type="protein sequence ID" value="KAL1377564.1"/>
    <property type="molecule type" value="Genomic_DNA"/>
</dbReference>
<accession>A0ABD1CMF1</accession>
<keyword evidence="5" id="KW-1185">Reference proteome</keyword>
<dbReference type="GO" id="GO:0005739">
    <property type="term" value="C:mitochondrion"/>
    <property type="evidence" value="ECO:0007669"/>
    <property type="project" value="UniProtKB-SubCell"/>
</dbReference>
<keyword evidence="2" id="KW-0648">Protein biosynthesis</keyword>
<name>A0ABD1CMF1_CULPP</name>
<dbReference type="SUPFAM" id="SSF141000">
    <property type="entry name" value="Glu-tRNAGln amidotransferase C subunit"/>
    <property type="match status" value="1"/>
</dbReference>
<keyword evidence="1 2" id="KW-0496">Mitochondrion</keyword>
<dbReference type="AlphaFoldDB" id="A0ABD1CMF1"/>
<keyword evidence="3" id="KW-0175">Coiled coil</keyword>
<comment type="similarity">
    <text evidence="2">Belongs to the GatC family.</text>
</comment>
<evidence type="ECO:0000256" key="1">
    <source>
        <dbReference type="ARBA" id="ARBA00023128"/>
    </source>
</evidence>
<dbReference type="GO" id="GO:0005524">
    <property type="term" value="F:ATP binding"/>
    <property type="evidence" value="ECO:0007669"/>
    <property type="project" value="UniProtKB-KW"/>
</dbReference>
<evidence type="ECO:0000256" key="2">
    <source>
        <dbReference type="HAMAP-Rule" id="MF_03149"/>
    </source>
</evidence>
<dbReference type="PANTHER" id="PTHR12334:SF6">
    <property type="entry name" value="BAG FAMILY MOLECULAR CHAPERONE REGULATOR 2"/>
    <property type="match status" value="1"/>
</dbReference>
<comment type="caution">
    <text evidence="4">The sequence shown here is derived from an EMBL/GenBank/DDBJ whole genome shotgun (WGS) entry which is preliminary data.</text>
</comment>
<keyword evidence="2" id="KW-0067">ATP-binding</keyword>
<dbReference type="GO" id="GO:0050567">
    <property type="term" value="F:glutaminyl-tRNA synthase (glutamine-hydrolyzing) activity"/>
    <property type="evidence" value="ECO:0007669"/>
    <property type="project" value="UniProtKB-UniRule"/>
</dbReference>
<dbReference type="GO" id="GO:0030956">
    <property type="term" value="C:glutamyl-tRNA(Gln) amidotransferase complex"/>
    <property type="evidence" value="ECO:0007669"/>
    <property type="project" value="UniProtKB-UniRule"/>
</dbReference>